<dbReference type="Proteomes" id="UP000076976">
    <property type="component" value="Unassembled WGS sequence"/>
</dbReference>
<dbReference type="EMBL" id="LQZG01000005">
    <property type="protein sequence ID" value="OAB86245.1"/>
    <property type="molecule type" value="Genomic_DNA"/>
</dbReference>
<proteinExistence type="predicted"/>
<accession>A0A176Q993</accession>
<organism evidence="1 2">
    <name type="scientific">Janibacter melonis</name>
    <dbReference type="NCBI Taxonomy" id="262209"/>
    <lineage>
        <taxon>Bacteria</taxon>
        <taxon>Bacillati</taxon>
        <taxon>Actinomycetota</taxon>
        <taxon>Actinomycetes</taxon>
        <taxon>Micrococcales</taxon>
        <taxon>Intrasporangiaceae</taxon>
        <taxon>Janibacter</taxon>
    </lineage>
</organism>
<keyword evidence="2" id="KW-1185">Reference proteome</keyword>
<evidence type="ECO:0000313" key="1">
    <source>
        <dbReference type="EMBL" id="OAB86245.1"/>
    </source>
</evidence>
<evidence type="ECO:0000313" key="2">
    <source>
        <dbReference type="Proteomes" id="UP000076976"/>
    </source>
</evidence>
<dbReference type="STRING" id="262209.AWH69_15245"/>
<protein>
    <submittedName>
        <fullName evidence="1">Uncharacterized protein</fullName>
    </submittedName>
</protein>
<sequence length="207" mass="21702">MSSDAKGATVSLLVVDAPLSPSADVTAVAAAVVAPEKFVAELSVGGAGLSVPVASALLREFGEQGLMTVARRPSREAVGSVGMTVVLDWSGEGWVALARGDDRRGIVVAPLPLGEFSGRLFSVGRFALACSSSSTEPTSSTADLSHQVAAAILIAERLRCDSITVPRKWLGADDRFEGRAIRLADVVGLRLEFVEEIDREWVGVRNV</sequence>
<reference evidence="1 2" key="1">
    <citation type="submission" date="2016-01" db="EMBL/GenBank/DDBJ databases">
        <title>Janibacter melonis strain CD11_4 genome sequencing and assembly.</title>
        <authorList>
            <person name="Nair G.R."/>
            <person name="Kaur G."/>
            <person name="Chander A.M."/>
            <person name="Mayilraj S."/>
        </authorList>
    </citation>
    <scope>NUCLEOTIDE SEQUENCE [LARGE SCALE GENOMIC DNA]</scope>
    <source>
        <strain evidence="1 2">CD11-4</strain>
    </source>
</reference>
<name>A0A176Q993_9MICO</name>
<dbReference type="AlphaFoldDB" id="A0A176Q993"/>
<comment type="caution">
    <text evidence="1">The sequence shown here is derived from an EMBL/GenBank/DDBJ whole genome shotgun (WGS) entry which is preliminary data.</text>
</comment>
<gene>
    <name evidence="1" type="ORF">AWH69_15245</name>
</gene>